<protein>
    <submittedName>
        <fullName evidence="1">Uncharacterized protein</fullName>
    </submittedName>
</protein>
<gene>
    <name evidence="1" type="ORF">GCM10008919_10070</name>
</gene>
<dbReference type="Proteomes" id="UP001500399">
    <property type="component" value="Unassembled WGS sequence"/>
</dbReference>
<dbReference type="EMBL" id="BAAACR010000006">
    <property type="protein sequence ID" value="GAA0208726.1"/>
    <property type="molecule type" value="Genomic_DNA"/>
</dbReference>
<organism evidence="1 2">
    <name type="scientific">Selenomonas dianae</name>
    <dbReference type="NCBI Taxonomy" id="135079"/>
    <lineage>
        <taxon>Bacteria</taxon>
        <taxon>Bacillati</taxon>
        <taxon>Bacillota</taxon>
        <taxon>Negativicutes</taxon>
        <taxon>Selenomonadales</taxon>
        <taxon>Selenomonadaceae</taxon>
        <taxon>Selenomonas</taxon>
    </lineage>
</organism>
<name>A0ABN0T0U7_9FIRM</name>
<evidence type="ECO:0000313" key="2">
    <source>
        <dbReference type="Proteomes" id="UP001500399"/>
    </source>
</evidence>
<evidence type="ECO:0000313" key="1">
    <source>
        <dbReference type="EMBL" id="GAA0208726.1"/>
    </source>
</evidence>
<keyword evidence="2" id="KW-1185">Reference proteome</keyword>
<proteinExistence type="predicted"/>
<comment type="caution">
    <text evidence="1">The sequence shown here is derived from an EMBL/GenBank/DDBJ whole genome shotgun (WGS) entry which is preliminary data.</text>
</comment>
<accession>A0ABN0T0U7</accession>
<sequence length="55" mass="6476">MATTHVPLLGTFIITQKNAGVFKKLLRFFAKRDRMENGKENVYFRLTTILIFTQR</sequence>
<reference evidence="1 2" key="1">
    <citation type="journal article" date="2019" name="Int. J. Syst. Evol. Microbiol.">
        <title>The Global Catalogue of Microorganisms (GCM) 10K type strain sequencing project: providing services to taxonomists for standard genome sequencing and annotation.</title>
        <authorList>
            <consortium name="The Broad Institute Genomics Platform"/>
            <consortium name="The Broad Institute Genome Sequencing Center for Infectious Disease"/>
            <person name="Wu L."/>
            <person name="Ma J."/>
        </authorList>
    </citation>
    <scope>NUCLEOTIDE SEQUENCE [LARGE SCALE GENOMIC DNA]</scope>
    <source>
        <strain evidence="1 2">JCM 8542</strain>
    </source>
</reference>